<feature type="region of interest" description="Disordered" evidence="1">
    <location>
        <begin position="50"/>
        <end position="69"/>
    </location>
</feature>
<proteinExistence type="predicted"/>
<feature type="compositionally biased region" description="Low complexity" evidence="1">
    <location>
        <begin position="15"/>
        <end position="31"/>
    </location>
</feature>
<evidence type="ECO:0000313" key="2">
    <source>
        <dbReference type="EMBL" id="KAF0894585.1"/>
    </source>
</evidence>
<dbReference type="Proteomes" id="UP000479710">
    <property type="component" value="Unassembled WGS sequence"/>
</dbReference>
<evidence type="ECO:0000313" key="3">
    <source>
        <dbReference type="Proteomes" id="UP000479710"/>
    </source>
</evidence>
<comment type="caution">
    <text evidence="2">The sequence shown here is derived from an EMBL/GenBank/DDBJ whole genome shotgun (WGS) entry which is preliminary data.</text>
</comment>
<dbReference type="AlphaFoldDB" id="A0A6G1C1Q3"/>
<feature type="region of interest" description="Disordered" evidence="1">
    <location>
        <begin position="1"/>
        <end position="39"/>
    </location>
</feature>
<organism evidence="2 3">
    <name type="scientific">Oryza meyeriana var. granulata</name>
    <dbReference type="NCBI Taxonomy" id="110450"/>
    <lineage>
        <taxon>Eukaryota</taxon>
        <taxon>Viridiplantae</taxon>
        <taxon>Streptophyta</taxon>
        <taxon>Embryophyta</taxon>
        <taxon>Tracheophyta</taxon>
        <taxon>Spermatophyta</taxon>
        <taxon>Magnoliopsida</taxon>
        <taxon>Liliopsida</taxon>
        <taxon>Poales</taxon>
        <taxon>Poaceae</taxon>
        <taxon>BOP clade</taxon>
        <taxon>Oryzoideae</taxon>
        <taxon>Oryzeae</taxon>
        <taxon>Oryzinae</taxon>
        <taxon>Oryza</taxon>
        <taxon>Oryza meyeriana</taxon>
    </lineage>
</organism>
<dbReference type="EMBL" id="SPHZ02000010">
    <property type="protein sequence ID" value="KAF0894585.1"/>
    <property type="molecule type" value="Genomic_DNA"/>
</dbReference>
<keyword evidence="3" id="KW-1185">Reference proteome</keyword>
<name>A0A6G1C1Q3_9ORYZ</name>
<evidence type="ECO:0000256" key="1">
    <source>
        <dbReference type="SAM" id="MobiDB-lite"/>
    </source>
</evidence>
<sequence>MPLKLPSTPTNKPQSSPLLAWSSSPSRPRSAAVDEHHGRPPLAWITGTVYLSSPGSGNGHRGQPPLARI</sequence>
<reference evidence="2 3" key="1">
    <citation type="submission" date="2019-11" db="EMBL/GenBank/DDBJ databases">
        <title>Whole genome sequence of Oryza granulata.</title>
        <authorList>
            <person name="Li W."/>
        </authorList>
    </citation>
    <scope>NUCLEOTIDE SEQUENCE [LARGE SCALE GENOMIC DNA]</scope>
    <source>
        <strain evidence="3">cv. Menghai</strain>
        <tissue evidence="2">Leaf</tissue>
    </source>
</reference>
<accession>A0A6G1C1Q3</accession>
<protein>
    <submittedName>
        <fullName evidence="2">Uncharacterized protein</fullName>
    </submittedName>
</protein>
<gene>
    <name evidence="2" type="ORF">E2562_001885</name>
</gene>